<accession>A0A917K1Y8</accession>
<dbReference type="EMBL" id="BMOB01000016">
    <property type="protein sequence ID" value="GGI93404.1"/>
    <property type="molecule type" value="Genomic_DNA"/>
</dbReference>
<name>A0A917K1Y8_9GAMM</name>
<evidence type="ECO:0000313" key="1">
    <source>
        <dbReference type="EMBL" id="GGI93404.1"/>
    </source>
</evidence>
<keyword evidence="2" id="KW-1185">Reference proteome</keyword>
<reference evidence="1" key="1">
    <citation type="journal article" date="2014" name="Int. J. Syst. Evol. Microbiol.">
        <title>Complete genome sequence of Corynebacterium casei LMG S-19264T (=DSM 44701T), isolated from a smear-ripened cheese.</title>
        <authorList>
            <consortium name="US DOE Joint Genome Institute (JGI-PGF)"/>
            <person name="Walter F."/>
            <person name="Albersmeier A."/>
            <person name="Kalinowski J."/>
            <person name="Ruckert C."/>
        </authorList>
    </citation>
    <scope>NUCLEOTIDE SEQUENCE</scope>
    <source>
        <strain evidence="1">JCM 13919</strain>
    </source>
</reference>
<evidence type="ECO:0008006" key="3">
    <source>
        <dbReference type="Google" id="ProtNLM"/>
    </source>
</evidence>
<protein>
    <recommendedName>
        <fullName evidence="3">Substrate of the Dot/Icm secretion system</fullName>
    </recommendedName>
</protein>
<dbReference type="InterPro" id="IPR056465">
    <property type="entry name" value="DotY"/>
</dbReference>
<proteinExistence type="predicted"/>
<evidence type="ECO:0000313" key="2">
    <source>
        <dbReference type="Proteomes" id="UP000630149"/>
    </source>
</evidence>
<dbReference type="RefSeq" id="WP_131777470.1">
    <property type="nucleotide sequence ID" value="NZ_BMOB01000016.1"/>
</dbReference>
<dbReference type="Pfam" id="PF23131">
    <property type="entry name" value="DotY"/>
    <property type="match status" value="1"/>
</dbReference>
<organism evidence="1 2">
    <name type="scientific">Legionella impletisoli</name>
    <dbReference type="NCBI Taxonomy" id="343510"/>
    <lineage>
        <taxon>Bacteria</taxon>
        <taxon>Pseudomonadati</taxon>
        <taxon>Pseudomonadota</taxon>
        <taxon>Gammaproteobacteria</taxon>
        <taxon>Legionellales</taxon>
        <taxon>Legionellaceae</taxon>
        <taxon>Legionella</taxon>
    </lineage>
</organism>
<comment type="caution">
    <text evidence="1">The sequence shown here is derived from an EMBL/GenBank/DDBJ whole genome shotgun (WGS) entry which is preliminary data.</text>
</comment>
<gene>
    <name evidence="1" type="ORF">GCM10007966_22470</name>
</gene>
<dbReference type="InterPro" id="IPR049927">
    <property type="entry name" value="DotY_N"/>
</dbReference>
<reference evidence="1" key="2">
    <citation type="submission" date="2020-09" db="EMBL/GenBank/DDBJ databases">
        <authorList>
            <person name="Sun Q."/>
            <person name="Ohkuma M."/>
        </authorList>
    </citation>
    <scope>NUCLEOTIDE SEQUENCE</scope>
    <source>
        <strain evidence="1">JCM 13919</strain>
    </source>
</reference>
<sequence length="219" mass="24269">MPVPSSDSVRKCVEIITNPDAAEELVITLRQQLEKAKLASKFSELIEHAEQFADFVRLKSTQGDPWSGSLAEFTGFQQYQAALAELSIKELKHEDITFDVAISDGAEILRGYSTNGDPLSDEESEELDKLYNAWLAEKGMLTKDGIIYEATQDGRIKEEASGQAKRADAEKIRQLISDSKEGFSAYVKSKSSTTQITTIPRDYNEVIAAMAPEEQQVPT</sequence>
<dbReference type="Proteomes" id="UP000630149">
    <property type="component" value="Unassembled WGS sequence"/>
</dbReference>
<dbReference type="OrthoDB" id="5635174at2"/>
<dbReference type="AlphaFoldDB" id="A0A917K1Y8"/>
<dbReference type="CDD" id="cd22643">
    <property type="entry name" value="DotY_NTD"/>
    <property type="match status" value="1"/>
</dbReference>